<dbReference type="AlphaFoldDB" id="A0A9P6SR27"/>
<name>A0A9P6SR27_9FUNG</name>
<organism evidence="1 2">
    <name type="scientific">Modicella reniformis</name>
    <dbReference type="NCBI Taxonomy" id="1440133"/>
    <lineage>
        <taxon>Eukaryota</taxon>
        <taxon>Fungi</taxon>
        <taxon>Fungi incertae sedis</taxon>
        <taxon>Mucoromycota</taxon>
        <taxon>Mortierellomycotina</taxon>
        <taxon>Mortierellomycetes</taxon>
        <taxon>Mortierellales</taxon>
        <taxon>Mortierellaceae</taxon>
        <taxon>Modicella</taxon>
    </lineage>
</organism>
<gene>
    <name evidence="1" type="ORF">BGZ65_011799</name>
</gene>
<comment type="caution">
    <text evidence="1">The sequence shown here is derived from an EMBL/GenBank/DDBJ whole genome shotgun (WGS) entry which is preliminary data.</text>
</comment>
<reference evidence="1" key="1">
    <citation type="journal article" date="2020" name="Fungal Divers.">
        <title>Resolving the Mortierellaceae phylogeny through synthesis of multi-gene phylogenetics and phylogenomics.</title>
        <authorList>
            <person name="Vandepol N."/>
            <person name="Liber J."/>
            <person name="Desiro A."/>
            <person name="Na H."/>
            <person name="Kennedy M."/>
            <person name="Barry K."/>
            <person name="Grigoriev I.V."/>
            <person name="Miller A.N."/>
            <person name="O'Donnell K."/>
            <person name="Stajich J.E."/>
            <person name="Bonito G."/>
        </authorList>
    </citation>
    <scope>NUCLEOTIDE SEQUENCE</scope>
    <source>
        <strain evidence="1">MES-2147</strain>
    </source>
</reference>
<proteinExistence type="predicted"/>
<dbReference type="EMBL" id="JAAAHW010002060">
    <property type="protein sequence ID" value="KAF9992786.1"/>
    <property type="molecule type" value="Genomic_DNA"/>
</dbReference>
<dbReference type="OrthoDB" id="10021044at2759"/>
<accession>A0A9P6SR27</accession>
<sequence>MSVNKALLDILRFATTAAYLRINHLQGEYEKEEKMNVVDFPVSGVLDLPDHLFPLDPLSALGLSMILVAQGFTAIANLFKNTITEAVKSKVCLGFERYSHIVKTAAFTGIDKDNFPEVIEQVVTTAQLPNNDDLKSIMLGVKYSETEFTWTGESMIYTAPDGNNHFLYLTKHADPKTNKVDLIYGMVNAQYSLAADLFIVNKKTSILGSIFQKQETEFKTIPHTLSFNDTALLEMYFETIVFRKIALMTGLSVPDFPDLSSLCDRSD</sequence>
<keyword evidence="2" id="KW-1185">Reference proteome</keyword>
<evidence type="ECO:0000313" key="1">
    <source>
        <dbReference type="EMBL" id="KAF9992786.1"/>
    </source>
</evidence>
<evidence type="ECO:0000313" key="2">
    <source>
        <dbReference type="Proteomes" id="UP000749646"/>
    </source>
</evidence>
<protein>
    <submittedName>
        <fullName evidence="1">Uncharacterized protein</fullName>
    </submittedName>
</protein>
<dbReference type="Proteomes" id="UP000749646">
    <property type="component" value="Unassembled WGS sequence"/>
</dbReference>